<dbReference type="AlphaFoldDB" id="A0A5B0RPF9"/>
<proteinExistence type="predicted"/>
<sequence length="73" mass="8112">MASPLDLMAGALPADHQASFICLSLSLCHRGYRLVIRGLKVNLVKGFKNEGKGKLIIFVDKNQFRLMSSNLKH</sequence>
<organism evidence="1 2">
    <name type="scientific">Puccinia graminis f. sp. tritici</name>
    <dbReference type="NCBI Taxonomy" id="56615"/>
    <lineage>
        <taxon>Eukaryota</taxon>
        <taxon>Fungi</taxon>
        <taxon>Dikarya</taxon>
        <taxon>Basidiomycota</taxon>
        <taxon>Pucciniomycotina</taxon>
        <taxon>Pucciniomycetes</taxon>
        <taxon>Pucciniales</taxon>
        <taxon>Pucciniaceae</taxon>
        <taxon>Puccinia</taxon>
    </lineage>
</organism>
<gene>
    <name evidence="1" type="ORF">PGTUg99_031195</name>
</gene>
<evidence type="ECO:0000313" key="2">
    <source>
        <dbReference type="Proteomes" id="UP000325313"/>
    </source>
</evidence>
<comment type="caution">
    <text evidence="1">The sequence shown here is derived from an EMBL/GenBank/DDBJ whole genome shotgun (WGS) entry which is preliminary data.</text>
</comment>
<accession>A0A5B0RPF9</accession>
<dbReference type="Proteomes" id="UP000325313">
    <property type="component" value="Unassembled WGS sequence"/>
</dbReference>
<protein>
    <submittedName>
        <fullName evidence="1">Uncharacterized protein</fullName>
    </submittedName>
</protein>
<dbReference type="EMBL" id="VDEP01000169">
    <property type="protein sequence ID" value="KAA1127212.1"/>
    <property type="molecule type" value="Genomic_DNA"/>
</dbReference>
<name>A0A5B0RPF9_PUCGR</name>
<reference evidence="1 2" key="1">
    <citation type="submission" date="2019-05" db="EMBL/GenBank/DDBJ databases">
        <title>Emergence of the Ug99 lineage of the wheat stem rust pathogen through somatic hybridization.</title>
        <authorList>
            <person name="Li F."/>
            <person name="Upadhyaya N.M."/>
            <person name="Sperschneider J."/>
            <person name="Matny O."/>
            <person name="Nguyen-Phuc H."/>
            <person name="Mago R."/>
            <person name="Raley C."/>
            <person name="Miller M.E."/>
            <person name="Silverstein K.A.T."/>
            <person name="Henningsen E."/>
            <person name="Hirsch C.D."/>
            <person name="Visser B."/>
            <person name="Pretorius Z.A."/>
            <person name="Steffenson B.J."/>
            <person name="Schwessinger B."/>
            <person name="Dodds P.N."/>
            <person name="Figueroa M."/>
        </authorList>
    </citation>
    <scope>NUCLEOTIDE SEQUENCE [LARGE SCALE GENOMIC DNA]</scope>
    <source>
        <strain evidence="1 2">Ug99</strain>
    </source>
</reference>
<evidence type="ECO:0000313" key="1">
    <source>
        <dbReference type="EMBL" id="KAA1127212.1"/>
    </source>
</evidence>